<evidence type="ECO:0000256" key="6">
    <source>
        <dbReference type="ARBA" id="ARBA00022958"/>
    </source>
</evidence>
<keyword evidence="9" id="KW-0472">Membrane</keyword>
<keyword evidence="4" id="KW-0812">Transmembrane</keyword>
<evidence type="ECO:0000313" key="12">
    <source>
        <dbReference type="EMBL" id="CAI8000617.1"/>
    </source>
</evidence>
<evidence type="ECO:0000256" key="4">
    <source>
        <dbReference type="ARBA" id="ARBA00022692"/>
    </source>
</evidence>
<keyword evidence="5" id="KW-0631">Potassium channel</keyword>
<keyword evidence="2" id="KW-0813">Transport</keyword>
<dbReference type="AlphaFoldDB" id="A0AA35W038"/>
<organism evidence="12 13">
    <name type="scientific">Geodia barretti</name>
    <name type="common">Barrett's horny sponge</name>
    <dbReference type="NCBI Taxonomy" id="519541"/>
    <lineage>
        <taxon>Eukaryota</taxon>
        <taxon>Metazoa</taxon>
        <taxon>Porifera</taxon>
        <taxon>Demospongiae</taxon>
        <taxon>Heteroscleromorpha</taxon>
        <taxon>Tetractinellida</taxon>
        <taxon>Astrophorina</taxon>
        <taxon>Geodiidae</taxon>
        <taxon>Geodia</taxon>
    </lineage>
</organism>
<dbReference type="EMBL" id="CASHTH010000409">
    <property type="protein sequence ID" value="CAI8000617.1"/>
    <property type="molecule type" value="Genomic_DNA"/>
</dbReference>
<evidence type="ECO:0000256" key="10">
    <source>
        <dbReference type="ARBA" id="ARBA00023303"/>
    </source>
</evidence>
<comment type="subcellular location">
    <subcellularLocation>
        <location evidence="1">Membrane</location>
        <topology evidence="1">Multi-pass membrane protein</topology>
    </subcellularLocation>
</comment>
<accession>A0AA35W038</accession>
<gene>
    <name evidence="12" type="ORF">GBAR_LOCUS2990</name>
</gene>
<dbReference type="InterPro" id="IPR047871">
    <property type="entry name" value="K_chnl_Slo-like"/>
</dbReference>
<keyword evidence="13" id="KW-1185">Reference proteome</keyword>
<dbReference type="GO" id="GO:0005228">
    <property type="term" value="F:intracellular sodium-activated potassium channel activity"/>
    <property type="evidence" value="ECO:0007669"/>
    <property type="project" value="TreeGrafter"/>
</dbReference>
<evidence type="ECO:0000259" key="11">
    <source>
        <dbReference type="Pfam" id="PF22614"/>
    </source>
</evidence>
<dbReference type="Proteomes" id="UP001174909">
    <property type="component" value="Unassembled WGS sequence"/>
</dbReference>
<protein>
    <submittedName>
        <fullName evidence="12">Potassium channel subfamily T member 2</fullName>
    </submittedName>
</protein>
<dbReference type="PANTHER" id="PTHR10027:SF10">
    <property type="entry name" value="SLOWPOKE 2, ISOFORM D"/>
    <property type="match status" value="1"/>
</dbReference>
<evidence type="ECO:0000256" key="3">
    <source>
        <dbReference type="ARBA" id="ARBA00022538"/>
    </source>
</evidence>
<reference evidence="12" key="1">
    <citation type="submission" date="2023-03" db="EMBL/GenBank/DDBJ databases">
        <authorList>
            <person name="Steffen K."/>
            <person name="Cardenas P."/>
        </authorList>
    </citation>
    <scope>NUCLEOTIDE SEQUENCE</scope>
</reference>
<evidence type="ECO:0000256" key="2">
    <source>
        <dbReference type="ARBA" id="ARBA00022448"/>
    </source>
</evidence>
<dbReference type="Pfam" id="PF22614">
    <property type="entry name" value="Slo-like_RCK"/>
    <property type="match status" value="1"/>
</dbReference>
<evidence type="ECO:0000313" key="13">
    <source>
        <dbReference type="Proteomes" id="UP001174909"/>
    </source>
</evidence>
<feature type="domain" description="RCK N-terminal" evidence="11">
    <location>
        <begin position="10"/>
        <end position="74"/>
    </location>
</feature>
<evidence type="ECO:0000256" key="7">
    <source>
        <dbReference type="ARBA" id="ARBA00022989"/>
    </source>
</evidence>
<keyword evidence="10 12" id="KW-0407">Ion channel</keyword>
<dbReference type="PANTHER" id="PTHR10027">
    <property type="entry name" value="CALCIUM-ACTIVATED POTASSIUM CHANNEL ALPHA CHAIN"/>
    <property type="match status" value="1"/>
</dbReference>
<comment type="caution">
    <text evidence="12">The sequence shown here is derived from an EMBL/GenBank/DDBJ whole genome shotgun (WGS) entry which is preliminary data.</text>
</comment>
<evidence type="ECO:0000256" key="8">
    <source>
        <dbReference type="ARBA" id="ARBA00023065"/>
    </source>
</evidence>
<keyword evidence="7" id="KW-1133">Transmembrane helix</keyword>
<keyword evidence="3" id="KW-0633">Potassium transport</keyword>
<proteinExistence type="predicted"/>
<evidence type="ECO:0000256" key="5">
    <source>
        <dbReference type="ARBA" id="ARBA00022826"/>
    </source>
</evidence>
<evidence type="ECO:0000256" key="1">
    <source>
        <dbReference type="ARBA" id="ARBA00004141"/>
    </source>
</evidence>
<keyword evidence="8" id="KW-0406">Ion transport</keyword>
<name>A0AA35W038_GEOBA</name>
<evidence type="ECO:0000256" key="9">
    <source>
        <dbReference type="ARBA" id="ARBA00023136"/>
    </source>
</evidence>
<dbReference type="GO" id="GO:0015271">
    <property type="term" value="F:outward rectifier potassium channel activity"/>
    <property type="evidence" value="ECO:0007669"/>
    <property type="project" value="TreeGrafter"/>
</dbReference>
<dbReference type="Gene3D" id="3.40.50.720">
    <property type="entry name" value="NAD(P)-binding Rossmann-like Domain"/>
    <property type="match status" value="1"/>
</dbReference>
<dbReference type="GO" id="GO:0005886">
    <property type="term" value="C:plasma membrane"/>
    <property type="evidence" value="ECO:0007669"/>
    <property type="project" value="TreeGrafter"/>
</dbReference>
<dbReference type="InterPro" id="IPR003148">
    <property type="entry name" value="RCK_N"/>
</dbReference>
<sequence length="165" mass="18150">MQVYLSHPVWSSRITILIGSPMRRTDLARARAESAIACFIHTSRSGPDPETADQHTVISAWSVKNFAPDCKLYVHILKPETRMHLDLADQVMCEAEVKLALMANHVNCPGISTSSLSSYTPSKQSEITSSLHCHFPSHCMGVVGDGVIYTIITSSLPITMYGDNF</sequence>
<keyword evidence="6" id="KW-0630">Potassium</keyword>